<evidence type="ECO:0000259" key="8">
    <source>
        <dbReference type="PROSITE" id="PS51007"/>
    </source>
</evidence>
<dbReference type="AlphaFoldDB" id="A0A6J4VD76"/>
<dbReference type="InterPro" id="IPR036909">
    <property type="entry name" value="Cyt_c-like_dom_sf"/>
</dbReference>
<dbReference type="EMBL" id="CADCWG010000301">
    <property type="protein sequence ID" value="CAA9575593.1"/>
    <property type="molecule type" value="Genomic_DNA"/>
</dbReference>
<keyword evidence="3 5" id="KW-0408">Iron</keyword>
<sequence>MQAVQKLALVVILGLTALATLLVIYLADEPNRREVEAEEQQEASIERGIETYVANCLTCHGPAGEGAAAGDGRIGAAIGGNTEATELNQSEDPAVRAQRAELISYTLHNGRPAQCALEGPPECIMPAFAEAQGGTLNEEQINELVIMIQNVDWNHVYNDVVAENGGAYPTAPPTAAPESGTDAPSPPTDGPTSAELSAPGIAWSTNQLSAGVGGTIHITNDGSGGFHNFVVRDPNSHEELTPLMDLPVGADVNYTLPPDLAPGTYEFVCTVPGHTPTMTGTLTVTEAPAAAPAAAAQPGAPAAGGAPPPAGGAAPVEMTMPGIAWSTPEFSIPMGGTIHFVNDGSGGNHNFVIEGYNGDQPVIDLPAGFEGDYQLPADLPAGTYTFLCNVPGHPPTMTGTMTVQ</sequence>
<keyword evidence="2 5" id="KW-0479">Metal-binding</keyword>
<keyword evidence="4" id="KW-0186">Copper</keyword>
<name>A0A6J4VD76_9BACT</name>
<dbReference type="PROSITE" id="PS00196">
    <property type="entry name" value="COPPER_BLUE"/>
    <property type="match status" value="2"/>
</dbReference>
<keyword evidence="7" id="KW-0812">Transmembrane</keyword>
<feature type="region of interest" description="Disordered" evidence="6">
    <location>
        <begin position="168"/>
        <end position="197"/>
    </location>
</feature>
<feature type="domain" description="Cytochrome c" evidence="8">
    <location>
        <begin position="43"/>
        <end position="152"/>
    </location>
</feature>
<feature type="region of interest" description="Disordered" evidence="6">
    <location>
        <begin position="293"/>
        <end position="313"/>
    </location>
</feature>
<evidence type="ECO:0000256" key="4">
    <source>
        <dbReference type="ARBA" id="ARBA00023008"/>
    </source>
</evidence>
<evidence type="ECO:0000313" key="9">
    <source>
        <dbReference type="EMBL" id="CAA9575593.1"/>
    </source>
</evidence>
<dbReference type="InterPro" id="IPR008972">
    <property type="entry name" value="Cupredoxin"/>
</dbReference>
<proteinExistence type="predicted"/>
<dbReference type="SUPFAM" id="SSF49503">
    <property type="entry name" value="Cupredoxins"/>
    <property type="match status" value="2"/>
</dbReference>
<dbReference type="PANTHER" id="PTHR38439">
    <property type="entry name" value="AURACYANIN-B"/>
    <property type="match status" value="1"/>
</dbReference>
<evidence type="ECO:0000256" key="1">
    <source>
        <dbReference type="ARBA" id="ARBA00022617"/>
    </source>
</evidence>
<dbReference type="GO" id="GO:0046872">
    <property type="term" value="F:metal ion binding"/>
    <property type="evidence" value="ECO:0007669"/>
    <property type="project" value="UniProtKB-KW"/>
</dbReference>
<evidence type="ECO:0000256" key="7">
    <source>
        <dbReference type="SAM" id="Phobius"/>
    </source>
</evidence>
<dbReference type="GO" id="GO:0009055">
    <property type="term" value="F:electron transfer activity"/>
    <property type="evidence" value="ECO:0007669"/>
    <property type="project" value="InterPro"/>
</dbReference>
<accession>A0A6J4VD76</accession>
<dbReference type="Gene3D" id="1.10.760.10">
    <property type="entry name" value="Cytochrome c-like domain"/>
    <property type="match status" value="1"/>
</dbReference>
<dbReference type="Gene3D" id="2.60.40.420">
    <property type="entry name" value="Cupredoxins - blue copper proteins"/>
    <property type="match status" value="2"/>
</dbReference>
<gene>
    <name evidence="9" type="ORF">AVDCRST_MAG49-4133</name>
</gene>
<evidence type="ECO:0000256" key="3">
    <source>
        <dbReference type="ARBA" id="ARBA00023004"/>
    </source>
</evidence>
<dbReference type="GO" id="GO:0020037">
    <property type="term" value="F:heme binding"/>
    <property type="evidence" value="ECO:0007669"/>
    <property type="project" value="InterPro"/>
</dbReference>
<organism evidence="9">
    <name type="scientific">uncultured Thermomicrobiales bacterium</name>
    <dbReference type="NCBI Taxonomy" id="1645740"/>
    <lineage>
        <taxon>Bacteria</taxon>
        <taxon>Pseudomonadati</taxon>
        <taxon>Thermomicrobiota</taxon>
        <taxon>Thermomicrobia</taxon>
        <taxon>Thermomicrobiales</taxon>
        <taxon>environmental samples</taxon>
    </lineage>
</organism>
<protein>
    <recommendedName>
        <fullName evidence="8">Cytochrome c domain-containing protein</fullName>
    </recommendedName>
</protein>
<dbReference type="Pfam" id="PF00034">
    <property type="entry name" value="Cytochrom_C"/>
    <property type="match status" value="1"/>
</dbReference>
<evidence type="ECO:0000256" key="2">
    <source>
        <dbReference type="ARBA" id="ARBA00022723"/>
    </source>
</evidence>
<dbReference type="PROSITE" id="PS51007">
    <property type="entry name" value="CYTC"/>
    <property type="match status" value="1"/>
</dbReference>
<dbReference type="PANTHER" id="PTHR38439:SF3">
    <property type="entry name" value="COPPER-RESISTANT CUPROPROTEIN COPI"/>
    <property type="match status" value="1"/>
</dbReference>
<evidence type="ECO:0000256" key="6">
    <source>
        <dbReference type="SAM" id="MobiDB-lite"/>
    </source>
</evidence>
<evidence type="ECO:0000256" key="5">
    <source>
        <dbReference type="PROSITE-ProRule" id="PRU00433"/>
    </source>
</evidence>
<keyword evidence="7" id="KW-0472">Membrane</keyword>
<dbReference type="InterPro" id="IPR050845">
    <property type="entry name" value="Cu-binding_ET"/>
</dbReference>
<dbReference type="InterPro" id="IPR009056">
    <property type="entry name" value="Cyt_c-like_dom"/>
</dbReference>
<keyword evidence="1 5" id="KW-0349">Heme</keyword>
<feature type="transmembrane region" description="Helical" evidence="7">
    <location>
        <begin position="7"/>
        <end position="27"/>
    </location>
</feature>
<reference evidence="9" key="1">
    <citation type="submission" date="2020-02" db="EMBL/GenBank/DDBJ databases">
        <authorList>
            <person name="Meier V. D."/>
        </authorList>
    </citation>
    <scope>NUCLEOTIDE SEQUENCE</scope>
    <source>
        <strain evidence="9">AVDCRST_MAG49</strain>
    </source>
</reference>
<dbReference type="InterPro" id="IPR028871">
    <property type="entry name" value="BlueCu_1_BS"/>
</dbReference>
<dbReference type="SUPFAM" id="SSF46626">
    <property type="entry name" value="Cytochrome c"/>
    <property type="match status" value="1"/>
</dbReference>
<keyword evidence="7" id="KW-1133">Transmembrane helix</keyword>